<dbReference type="EMBL" id="JAUEPU010000012">
    <property type="protein sequence ID" value="KAK0497643.1"/>
    <property type="molecule type" value="Genomic_DNA"/>
</dbReference>
<keyword evidence="2" id="KW-1185">Reference proteome</keyword>
<proteinExistence type="predicted"/>
<evidence type="ECO:0000313" key="1">
    <source>
        <dbReference type="EMBL" id="KAK0497643.1"/>
    </source>
</evidence>
<accession>A0AA39Q7E2</accession>
<comment type="caution">
    <text evidence="1">The sequence shown here is derived from an EMBL/GenBank/DDBJ whole genome shotgun (WGS) entry which is preliminary data.</text>
</comment>
<sequence length="232" mass="26443">MIVLALMVRSDRYIRALQSEHIRVTASILYTFARKLTQIFRSPAYVFTPSQCSYTAFVTEKIMQANDEVFNDVEILHTEVGCPCAKERFQSTGSSEVIKQRSLDAGDGCIKESEVSSGKLTTWTLWVAVLEGSQMEEGGLHVMKTFQSVVHSRQMFLGCFLHDQHEIRVKRAFRLLEPNERSHRTQLRFGDIISLFLTDFSLIGAGPRLTTAAVVEPQKYQWGNLPYRIFVN</sequence>
<name>A0AA39Q7E2_9AGAR</name>
<reference evidence="1" key="1">
    <citation type="submission" date="2023-06" db="EMBL/GenBank/DDBJ databases">
        <authorList>
            <consortium name="Lawrence Berkeley National Laboratory"/>
            <person name="Ahrendt S."/>
            <person name="Sahu N."/>
            <person name="Indic B."/>
            <person name="Wong-Bajracharya J."/>
            <person name="Merenyi Z."/>
            <person name="Ke H.-M."/>
            <person name="Monk M."/>
            <person name="Kocsube S."/>
            <person name="Drula E."/>
            <person name="Lipzen A."/>
            <person name="Balint B."/>
            <person name="Henrissat B."/>
            <person name="Andreopoulos B."/>
            <person name="Martin F.M."/>
            <person name="Harder C.B."/>
            <person name="Rigling D."/>
            <person name="Ford K.L."/>
            <person name="Foster G.D."/>
            <person name="Pangilinan J."/>
            <person name="Papanicolaou A."/>
            <person name="Barry K."/>
            <person name="LaButti K."/>
            <person name="Viragh M."/>
            <person name="Koriabine M."/>
            <person name="Yan M."/>
            <person name="Riley R."/>
            <person name="Champramary S."/>
            <person name="Plett K.L."/>
            <person name="Tsai I.J."/>
            <person name="Slot J."/>
            <person name="Sipos G."/>
            <person name="Plett J."/>
            <person name="Nagy L.G."/>
            <person name="Grigoriev I.V."/>
        </authorList>
    </citation>
    <scope>NUCLEOTIDE SEQUENCE</scope>
    <source>
        <strain evidence="1">HWK02</strain>
    </source>
</reference>
<protein>
    <submittedName>
        <fullName evidence="1">Uncharacterized protein</fullName>
    </submittedName>
</protein>
<evidence type="ECO:0000313" key="2">
    <source>
        <dbReference type="Proteomes" id="UP001175228"/>
    </source>
</evidence>
<gene>
    <name evidence="1" type="ORF">EDD18DRAFT_1330821</name>
</gene>
<dbReference type="AlphaFoldDB" id="A0AA39Q7E2"/>
<dbReference type="Proteomes" id="UP001175228">
    <property type="component" value="Unassembled WGS sequence"/>
</dbReference>
<organism evidence="1 2">
    <name type="scientific">Armillaria luteobubalina</name>
    <dbReference type="NCBI Taxonomy" id="153913"/>
    <lineage>
        <taxon>Eukaryota</taxon>
        <taxon>Fungi</taxon>
        <taxon>Dikarya</taxon>
        <taxon>Basidiomycota</taxon>
        <taxon>Agaricomycotina</taxon>
        <taxon>Agaricomycetes</taxon>
        <taxon>Agaricomycetidae</taxon>
        <taxon>Agaricales</taxon>
        <taxon>Marasmiineae</taxon>
        <taxon>Physalacriaceae</taxon>
        <taxon>Armillaria</taxon>
    </lineage>
</organism>